<dbReference type="EMBL" id="DVHF01000040">
    <property type="protein sequence ID" value="HIR56744.1"/>
    <property type="molecule type" value="Genomic_DNA"/>
</dbReference>
<name>A0A9D1DPM6_9FIRM</name>
<gene>
    <name evidence="2" type="ORF">IAA54_03675</name>
</gene>
<protein>
    <submittedName>
        <fullName evidence="2">MBL fold metallo-hydrolase</fullName>
    </submittedName>
</protein>
<dbReference type="AlphaFoldDB" id="A0A9D1DPM6"/>
<reference evidence="2" key="1">
    <citation type="submission" date="2020-10" db="EMBL/GenBank/DDBJ databases">
        <authorList>
            <person name="Gilroy R."/>
        </authorList>
    </citation>
    <scope>NUCLEOTIDE SEQUENCE</scope>
    <source>
        <strain evidence="2">ChiSjej1B19-7085</strain>
    </source>
</reference>
<accession>A0A9D1DPM6</accession>
<dbReference type="InterPro" id="IPR036866">
    <property type="entry name" value="RibonucZ/Hydroxyglut_hydro"/>
</dbReference>
<dbReference type="SMART" id="SM00849">
    <property type="entry name" value="Lactamase_B"/>
    <property type="match status" value="1"/>
</dbReference>
<organism evidence="2 3">
    <name type="scientific">Candidatus Gallacutalibacter pullicola</name>
    <dbReference type="NCBI Taxonomy" id="2840830"/>
    <lineage>
        <taxon>Bacteria</taxon>
        <taxon>Bacillati</taxon>
        <taxon>Bacillota</taxon>
        <taxon>Clostridia</taxon>
        <taxon>Eubacteriales</taxon>
        <taxon>Candidatus Gallacutalibacter</taxon>
    </lineage>
</organism>
<evidence type="ECO:0000259" key="1">
    <source>
        <dbReference type="SMART" id="SM00849"/>
    </source>
</evidence>
<feature type="domain" description="Metallo-beta-lactamase" evidence="1">
    <location>
        <begin position="12"/>
        <end position="182"/>
    </location>
</feature>
<reference evidence="2" key="2">
    <citation type="journal article" date="2021" name="PeerJ">
        <title>Extensive microbial diversity within the chicken gut microbiome revealed by metagenomics and culture.</title>
        <authorList>
            <person name="Gilroy R."/>
            <person name="Ravi A."/>
            <person name="Getino M."/>
            <person name="Pursley I."/>
            <person name="Horton D.L."/>
            <person name="Alikhan N.F."/>
            <person name="Baker D."/>
            <person name="Gharbi K."/>
            <person name="Hall N."/>
            <person name="Watson M."/>
            <person name="Adriaenssens E.M."/>
            <person name="Foster-Nyarko E."/>
            <person name="Jarju S."/>
            <person name="Secka A."/>
            <person name="Antonio M."/>
            <person name="Oren A."/>
            <person name="Chaudhuri R.R."/>
            <person name="La Ragione R."/>
            <person name="Hildebrand F."/>
            <person name="Pallen M.J."/>
        </authorList>
    </citation>
    <scope>NUCLEOTIDE SEQUENCE</scope>
    <source>
        <strain evidence="2">ChiSjej1B19-7085</strain>
    </source>
</reference>
<dbReference type="PANTHER" id="PTHR47619:SF1">
    <property type="entry name" value="EXODEOXYRIBONUCLEASE WALJ"/>
    <property type="match status" value="1"/>
</dbReference>
<dbReference type="SUPFAM" id="SSF56281">
    <property type="entry name" value="Metallo-hydrolase/oxidoreductase"/>
    <property type="match status" value="1"/>
</dbReference>
<dbReference type="Pfam" id="PF12706">
    <property type="entry name" value="Lactamase_B_2"/>
    <property type="match status" value="1"/>
</dbReference>
<evidence type="ECO:0000313" key="2">
    <source>
        <dbReference type="EMBL" id="HIR56744.1"/>
    </source>
</evidence>
<dbReference type="Gene3D" id="3.60.15.10">
    <property type="entry name" value="Ribonuclease Z/Hydroxyacylglutathione hydrolase-like"/>
    <property type="match status" value="1"/>
</dbReference>
<dbReference type="Proteomes" id="UP000886785">
    <property type="component" value="Unassembled WGS sequence"/>
</dbReference>
<dbReference type="InterPro" id="IPR052533">
    <property type="entry name" value="WalJ/YycJ-like"/>
</dbReference>
<dbReference type="InterPro" id="IPR001279">
    <property type="entry name" value="Metallo-B-lactamas"/>
</dbReference>
<evidence type="ECO:0000313" key="3">
    <source>
        <dbReference type="Proteomes" id="UP000886785"/>
    </source>
</evidence>
<sequence length="263" mass="28387">MARLCTLFSGSSGNSYYIGGQDAGILVDAGRSAKQITLMLEQCGIPLSAVKAVFVTHEHTDHVQGLRVFASRNHIKVYASAGTLRALDGMGCLNKVESDIVGLSGMECAGMFIKPFHTSHDCAEGYGYRVTTADGRTAVFSTDLGFISPEVQEGLSGCDLAVLESNHDVGMLRNGAYPYPLKQRILSDRGHLSNEVCAQELPVLAKNGTTRFVLAHLSRENNTPDLAYQTAVCSLTMAGLTKGLDYELLVAPRENTEHRTILF</sequence>
<dbReference type="PANTHER" id="PTHR47619">
    <property type="entry name" value="METALLO-HYDROLASE YYCJ-RELATED"/>
    <property type="match status" value="1"/>
</dbReference>
<proteinExistence type="predicted"/>
<comment type="caution">
    <text evidence="2">The sequence shown here is derived from an EMBL/GenBank/DDBJ whole genome shotgun (WGS) entry which is preliminary data.</text>
</comment>